<accession>A0A815CGL0</accession>
<feature type="region of interest" description="Disordered" evidence="10">
    <location>
        <begin position="328"/>
        <end position="351"/>
    </location>
</feature>
<keyword evidence="6" id="KW-0733">Signal recognition particle</keyword>
<evidence type="ECO:0000256" key="11">
    <source>
        <dbReference type="SAM" id="Phobius"/>
    </source>
</evidence>
<feature type="compositionally biased region" description="Low complexity" evidence="10">
    <location>
        <begin position="37"/>
        <end position="57"/>
    </location>
</feature>
<keyword evidence="4" id="KW-0963">Cytoplasm</keyword>
<evidence type="ECO:0000313" key="13">
    <source>
        <dbReference type="Proteomes" id="UP000663889"/>
    </source>
</evidence>
<dbReference type="InterPro" id="IPR002778">
    <property type="entry name" value="Signal_recog_particle_SRP19"/>
</dbReference>
<keyword evidence="11" id="KW-0472">Membrane</keyword>
<dbReference type="GO" id="GO:0005786">
    <property type="term" value="C:signal recognition particle, endoplasmic reticulum targeting"/>
    <property type="evidence" value="ECO:0007669"/>
    <property type="project" value="UniProtKB-KW"/>
</dbReference>
<sequence>MSSSSSSTLLSSNTEEDLASESVQSSASERHQEVEDVASSTNVNVQSNSSVINDSSSDNLLPGNTFSPIEQPSDNDYQVSISVDDETNALLNQGHSTVNKILELKAGETLPRSNPIDQAVLPTIINNISDNSATTDNGGTEPHNTLTTREINALSSYGILKGQTAHYYYYYYLKSNNSSFILIHTRFLLLFALVIMATSYSSISQRERNTQPFFPNSATHADQCRFVCIYPAYINAKKTRAQGRRVSKSKAVDNPSVNEIRDILENAGLKAIVEANRLYCREESREPQYRGRVRVQLKNGDESLVKEQFKTKDDLLFYLVEMIPKLKTRSGNQQQQQQQQNQQGGGKGKKR</sequence>
<keyword evidence="5" id="KW-0694">RNA-binding</keyword>
<evidence type="ECO:0000256" key="1">
    <source>
        <dbReference type="ARBA" id="ARBA00004496"/>
    </source>
</evidence>
<evidence type="ECO:0000256" key="8">
    <source>
        <dbReference type="ARBA" id="ARBA00023274"/>
    </source>
</evidence>
<proteinExistence type="inferred from homology"/>
<evidence type="ECO:0008006" key="14">
    <source>
        <dbReference type="Google" id="ProtNLM"/>
    </source>
</evidence>
<dbReference type="PANTHER" id="PTHR17453:SF0">
    <property type="entry name" value="SIGNAL RECOGNITION PARTICLE 19 KDA PROTEIN"/>
    <property type="match status" value="1"/>
</dbReference>
<reference evidence="12" key="1">
    <citation type="submission" date="2021-02" db="EMBL/GenBank/DDBJ databases">
        <authorList>
            <person name="Nowell W R."/>
        </authorList>
    </citation>
    <scope>NUCLEOTIDE SEQUENCE</scope>
</reference>
<evidence type="ECO:0000256" key="5">
    <source>
        <dbReference type="ARBA" id="ARBA00022884"/>
    </source>
</evidence>
<name>A0A815CGL0_9BILA</name>
<evidence type="ECO:0000256" key="9">
    <source>
        <dbReference type="ARBA" id="ARBA00045518"/>
    </source>
</evidence>
<protein>
    <recommendedName>
        <fullName evidence="14">Signal recognition particle 19 kDa protein</fullName>
    </recommendedName>
</protein>
<keyword evidence="11" id="KW-1133">Transmembrane helix</keyword>
<evidence type="ECO:0000313" key="12">
    <source>
        <dbReference type="EMBL" id="CAF1286998.1"/>
    </source>
</evidence>
<dbReference type="Pfam" id="PF01922">
    <property type="entry name" value="SRP19"/>
    <property type="match status" value="1"/>
</dbReference>
<keyword evidence="8" id="KW-0687">Ribonucleoprotein</keyword>
<keyword evidence="7" id="KW-0539">Nucleus</keyword>
<evidence type="ECO:0000256" key="4">
    <source>
        <dbReference type="ARBA" id="ARBA00022490"/>
    </source>
</evidence>
<evidence type="ECO:0000256" key="2">
    <source>
        <dbReference type="ARBA" id="ARBA00004604"/>
    </source>
</evidence>
<organism evidence="12 13">
    <name type="scientific">Rotaria sordida</name>
    <dbReference type="NCBI Taxonomy" id="392033"/>
    <lineage>
        <taxon>Eukaryota</taxon>
        <taxon>Metazoa</taxon>
        <taxon>Spiralia</taxon>
        <taxon>Gnathifera</taxon>
        <taxon>Rotifera</taxon>
        <taxon>Eurotatoria</taxon>
        <taxon>Bdelloidea</taxon>
        <taxon>Philodinida</taxon>
        <taxon>Philodinidae</taxon>
        <taxon>Rotaria</taxon>
    </lineage>
</organism>
<feature type="region of interest" description="Disordered" evidence="10">
    <location>
        <begin position="1"/>
        <end position="76"/>
    </location>
</feature>
<dbReference type="InterPro" id="IPR036521">
    <property type="entry name" value="SRP19-like_sf"/>
</dbReference>
<dbReference type="Gene3D" id="3.30.56.30">
    <property type="entry name" value="Signal recognition particle, SRP19-like subunit"/>
    <property type="match status" value="1"/>
</dbReference>
<gene>
    <name evidence="12" type="ORF">SEV965_LOCUS25565</name>
</gene>
<comment type="caution">
    <text evidence="12">The sequence shown here is derived from an EMBL/GenBank/DDBJ whole genome shotgun (WGS) entry which is preliminary data.</text>
</comment>
<evidence type="ECO:0000256" key="10">
    <source>
        <dbReference type="SAM" id="MobiDB-lite"/>
    </source>
</evidence>
<dbReference type="GO" id="GO:0008312">
    <property type="term" value="F:7S RNA binding"/>
    <property type="evidence" value="ECO:0007669"/>
    <property type="project" value="InterPro"/>
</dbReference>
<dbReference type="GO" id="GO:0006617">
    <property type="term" value="P:SRP-dependent cotranslational protein targeting to membrane, signal sequence recognition"/>
    <property type="evidence" value="ECO:0007669"/>
    <property type="project" value="TreeGrafter"/>
</dbReference>
<feature type="transmembrane region" description="Helical" evidence="11">
    <location>
        <begin position="180"/>
        <end position="200"/>
    </location>
</feature>
<comment type="function">
    <text evidence="9">Component of the signal recognition particle (SRP) complex, a ribonucleoprotein complex that mediates the cotranslational targeting of secretory and membrane proteins to the endoplasmic reticulum (ER). Binds directly to 7SL RNA. Mediates binding of SRP54 to the SRP complex.</text>
</comment>
<dbReference type="SUPFAM" id="SSF69695">
    <property type="entry name" value="SRP19"/>
    <property type="match status" value="1"/>
</dbReference>
<evidence type="ECO:0000256" key="3">
    <source>
        <dbReference type="ARBA" id="ARBA00008910"/>
    </source>
</evidence>
<keyword evidence="11" id="KW-0812">Transmembrane</keyword>
<evidence type="ECO:0000256" key="6">
    <source>
        <dbReference type="ARBA" id="ARBA00023135"/>
    </source>
</evidence>
<comment type="similarity">
    <text evidence="3">Belongs to the SRP19 family.</text>
</comment>
<feature type="compositionally biased region" description="Low complexity" evidence="10">
    <location>
        <begin position="1"/>
        <end position="12"/>
    </location>
</feature>
<feature type="compositionally biased region" description="Low complexity" evidence="10">
    <location>
        <begin position="331"/>
        <end position="342"/>
    </location>
</feature>
<comment type="subcellular location">
    <subcellularLocation>
        <location evidence="1">Cytoplasm</location>
    </subcellularLocation>
    <subcellularLocation>
        <location evidence="2">Nucleus</location>
        <location evidence="2">Nucleolus</location>
    </subcellularLocation>
</comment>
<evidence type="ECO:0000256" key="7">
    <source>
        <dbReference type="ARBA" id="ARBA00023242"/>
    </source>
</evidence>
<dbReference type="Proteomes" id="UP000663889">
    <property type="component" value="Unassembled WGS sequence"/>
</dbReference>
<dbReference type="AlphaFoldDB" id="A0A815CGL0"/>
<dbReference type="GO" id="GO:0005730">
    <property type="term" value="C:nucleolus"/>
    <property type="evidence" value="ECO:0007669"/>
    <property type="project" value="UniProtKB-SubCell"/>
</dbReference>
<dbReference type="EMBL" id="CAJNOU010002073">
    <property type="protein sequence ID" value="CAF1286998.1"/>
    <property type="molecule type" value="Genomic_DNA"/>
</dbReference>
<feature type="compositionally biased region" description="Polar residues" evidence="10">
    <location>
        <begin position="58"/>
        <end position="76"/>
    </location>
</feature>
<dbReference type="PANTHER" id="PTHR17453">
    <property type="entry name" value="SIGNAL RECOGNITION PARTICLE 19 KD PROTEIN"/>
    <property type="match status" value="1"/>
</dbReference>
<dbReference type="FunFam" id="3.30.56.30:FF:000002">
    <property type="entry name" value="Signal recognition particle 19kDa"/>
    <property type="match status" value="1"/>
</dbReference>